<dbReference type="Proteomes" id="UP000373449">
    <property type="component" value="Unassembled WGS sequence"/>
</dbReference>
<feature type="domain" description="BON" evidence="3">
    <location>
        <begin position="47"/>
        <end position="116"/>
    </location>
</feature>
<sequence length="192" mass="20166">MKIRTLTAVAILLSTAMLQGCVAVVAGGAAVATKTATDPRTVGTQVDDVTLEARVSSAISKDQQIKQEARIITTAYHGSILLTGQTPKAELSERARNIAVGVDGVETVHNAVRQGTPVDLGTASSDSWITTKIRSQLLTSDKVKSSNVKVVTENGEVFLMGLVTEAQGQEAAKVASTVSGVKRVITVFQYVK</sequence>
<dbReference type="EMBL" id="CAADJA010000002">
    <property type="protein sequence ID" value="VFS45399.1"/>
    <property type="molecule type" value="Genomic_DNA"/>
</dbReference>
<name>A0A484ZHT7_9GAMM</name>
<evidence type="ECO:0000256" key="2">
    <source>
        <dbReference type="SAM" id="SignalP"/>
    </source>
</evidence>
<accession>A0A484ZHT7</accession>
<feature type="chain" id="PRO_5019805656" evidence="2">
    <location>
        <begin position="26"/>
        <end position="192"/>
    </location>
</feature>
<gene>
    <name evidence="4" type="primary">osmY_1</name>
    <name evidence="4" type="ORF">NCTC12282_00276</name>
</gene>
<dbReference type="PROSITE" id="PS51257">
    <property type="entry name" value="PROKAR_LIPOPROTEIN"/>
    <property type="match status" value="1"/>
</dbReference>
<dbReference type="InterPro" id="IPR051686">
    <property type="entry name" value="Lipoprotein_DolP"/>
</dbReference>
<dbReference type="PANTHER" id="PTHR34606:SF4">
    <property type="entry name" value="OUTER MEMBRANE LIPOPROTEIN DOLP"/>
    <property type="match status" value="1"/>
</dbReference>
<dbReference type="PROSITE" id="PS50914">
    <property type="entry name" value="BON"/>
    <property type="match status" value="2"/>
</dbReference>
<proteinExistence type="predicted"/>
<evidence type="ECO:0000313" key="4">
    <source>
        <dbReference type="EMBL" id="VFS45399.1"/>
    </source>
</evidence>
<reference evidence="4 5" key="1">
    <citation type="submission" date="2019-03" db="EMBL/GenBank/DDBJ databases">
        <authorList>
            <consortium name="Pathogen Informatics"/>
        </authorList>
    </citation>
    <scope>NUCLEOTIDE SEQUENCE [LARGE SCALE GENOMIC DNA]</scope>
    <source>
        <strain evidence="4 5">NCTC12282</strain>
    </source>
</reference>
<evidence type="ECO:0000256" key="1">
    <source>
        <dbReference type="ARBA" id="ARBA00022729"/>
    </source>
</evidence>
<feature type="domain" description="BON" evidence="3">
    <location>
        <begin position="125"/>
        <end position="192"/>
    </location>
</feature>
<dbReference type="SMART" id="SM00749">
    <property type="entry name" value="BON"/>
    <property type="match status" value="2"/>
</dbReference>
<dbReference type="NCBIfam" id="NF008247">
    <property type="entry name" value="PRK11023.1"/>
    <property type="match status" value="1"/>
</dbReference>
<dbReference type="AlphaFoldDB" id="A0A484ZHT7"/>
<organism evidence="4 5">
    <name type="scientific">Budvicia aquatica</name>
    <dbReference type="NCBI Taxonomy" id="82979"/>
    <lineage>
        <taxon>Bacteria</taxon>
        <taxon>Pseudomonadati</taxon>
        <taxon>Pseudomonadota</taxon>
        <taxon>Gammaproteobacteria</taxon>
        <taxon>Enterobacterales</taxon>
        <taxon>Budviciaceae</taxon>
        <taxon>Budvicia</taxon>
    </lineage>
</organism>
<dbReference type="PANTHER" id="PTHR34606">
    <property type="entry name" value="BON DOMAIN-CONTAINING PROTEIN"/>
    <property type="match status" value="1"/>
</dbReference>
<keyword evidence="1 2" id="KW-0732">Signal</keyword>
<dbReference type="Pfam" id="PF04972">
    <property type="entry name" value="BON"/>
    <property type="match status" value="2"/>
</dbReference>
<evidence type="ECO:0000313" key="5">
    <source>
        <dbReference type="Proteomes" id="UP000373449"/>
    </source>
</evidence>
<evidence type="ECO:0000259" key="3">
    <source>
        <dbReference type="PROSITE" id="PS50914"/>
    </source>
</evidence>
<dbReference type="InterPro" id="IPR007055">
    <property type="entry name" value="BON_dom"/>
</dbReference>
<protein>
    <submittedName>
        <fullName evidence="4">Osmotically-inducible protein Y</fullName>
    </submittedName>
</protein>
<dbReference type="InterPro" id="IPR014004">
    <property type="entry name" value="Transpt-assoc_nodulatn_dom_bac"/>
</dbReference>
<feature type="signal peptide" evidence="2">
    <location>
        <begin position="1"/>
        <end position="25"/>
    </location>
</feature>